<keyword evidence="12" id="KW-1185">Reference proteome</keyword>
<comment type="caution">
    <text evidence="11">The sequence shown here is derived from an EMBL/GenBank/DDBJ whole genome shotgun (WGS) entry which is preliminary data.</text>
</comment>
<dbReference type="Pfam" id="PF07690">
    <property type="entry name" value="MFS_1"/>
    <property type="match status" value="2"/>
</dbReference>
<evidence type="ECO:0000256" key="3">
    <source>
        <dbReference type="ARBA" id="ARBA00022448"/>
    </source>
</evidence>
<name>A0A0M2SNS0_9STAP</name>
<feature type="transmembrane region" description="Helical" evidence="9">
    <location>
        <begin position="219"/>
        <end position="239"/>
    </location>
</feature>
<dbReference type="PANTHER" id="PTHR23535">
    <property type="entry name" value="SUGAR EFFLUX TRANSPORTER A-RELATED"/>
    <property type="match status" value="1"/>
</dbReference>
<sequence>MIRDLFQIQNYKLFLFNMTLLGMAVSLTAPFLVIFMTETHGMPTSTYGIFMALVAVGSFCMNTIIGRKSDTLNFDRKYLILAALVMMVIAFSTFLVIGNVWLLAPAYILFAALGAPAMPQLYASARESINAYRSSLAVMANTVLRSMFSFGFLFGPLIGSVLLGIYGFKGLFSGTVIMFIVVLGLSFFIRPATGKVVPETALDVMNYEEPKAPNLMKNMMLLIPFAAFTMLHVGQWMYLLNMPLYVTNYLGESESAVGILASLCAGLEVPFMIFTGYIAGKVSSKTLLIAAGFLGSMYFLSIGAFNDFTMMVIGQVPLAMFLAVLLGLGISYFQDLLPQFPGYASTLFANAMIIGQLLGNLLGGAASDMVGLENSFFISGAFLFAAFILFFFTKSEIRKGEV</sequence>
<dbReference type="STRING" id="1432562.WN59_07385"/>
<keyword evidence="6 9" id="KW-0812">Transmembrane</keyword>
<keyword evidence="4" id="KW-1003">Cell membrane</keyword>
<dbReference type="InterPro" id="IPR020846">
    <property type="entry name" value="MFS_dom"/>
</dbReference>
<keyword evidence="7 9" id="KW-1133">Transmembrane helix</keyword>
<evidence type="ECO:0000256" key="7">
    <source>
        <dbReference type="ARBA" id="ARBA00022989"/>
    </source>
</evidence>
<dbReference type="SUPFAM" id="SSF103473">
    <property type="entry name" value="MFS general substrate transporter"/>
    <property type="match status" value="1"/>
</dbReference>
<dbReference type="Gene3D" id="1.20.1250.20">
    <property type="entry name" value="MFS general substrate transporter like domains"/>
    <property type="match status" value="2"/>
</dbReference>
<dbReference type="PANTHER" id="PTHR23535:SF2">
    <property type="entry name" value="SUGAR EFFLUX TRANSPORTER A-RELATED"/>
    <property type="match status" value="1"/>
</dbReference>
<evidence type="ECO:0000313" key="11">
    <source>
        <dbReference type="EMBL" id="KKK34542.1"/>
    </source>
</evidence>
<feature type="transmembrane region" description="Helical" evidence="9">
    <location>
        <begin position="171"/>
        <end position="189"/>
    </location>
</feature>
<dbReference type="AlphaFoldDB" id="A0A0M2SNS0"/>
<feature type="transmembrane region" description="Helical" evidence="9">
    <location>
        <begin position="286"/>
        <end position="305"/>
    </location>
</feature>
<evidence type="ECO:0000259" key="10">
    <source>
        <dbReference type="PROSITE" id="PS50850"/>
    </source>
</evidence>
<evidence type="ECO:0000313" key="12">
    <source>
        <dbReference type="Proteomes" id="UP000034287"/>
    </source>
</evidence>
<evidence type="ECO:0000256" key="9">
    <source>
        <dbReference type="SAM" id="Phobius"/>
    </source>
</evidence>
<reference evidence="11 12" key="1">
    <citation type="submission" date="2015-04" db="EMBL/GenBank/DDBJ databases">
        <title>Taxonomic description and genome sequence of Salinicoccus sediminis sp. nov., a novel hyper halotolerant bacterium isolated from marine sediment.</title>
        <authorList>
            <person name="Mathan Kumar R."/>
            <person name="Kaur G."/>
            <person name="Kumar N."/>
            <person name="Kumar A."/>
            <person name="Singh N.K."/>
            <person name="Kaur N."/>
            <person name="Mayilraj S."/>
        </authorList>
    </citation>
    <scope>NUCLEOTIDE SEQUENCE [LARGE SCALE GENOMIC DNA]</scope>
    <source>
        <strain evidence="11 12">SV-16</strain>
    </source>
</reference>
<dbReference type="PROSITE" id="PS50850">
    <property type="entry name" value="MFS"/>
    <property type="match status" value="1"/>
</dbReference>
<evidence type="ECO:0000256" key="6">
    <source>
        <dbReference type="ARBA" id="ARBA00022692"/>
    </source>
</evidence>
<feature type="transmembrane region" description="Helical" evidence="9">
    <location>
        <begin position="47"/>
        <end position="66"/>
    </location>
</feature>
<feature type="transmembrane region" description="Helical" evidence="9">
    <location>
        <begin position="311"/>
        <end position="333"/>
    </location>
</feature>
<gene>
    <name evidence="11" type="ORF">WN59_07385</name>
</gene>
<dbReference type="OrthoDB" id="7337792at2"/>
<proteinExistence type="inferred from homology"/>
<feature type="transmembrane region" description="Helical" evidence="9">
    <location>
        <begin position="340"/>
        <end position="362"/>
    </location>
</feature>
<evidence type="ECO:0000256" key="4">
    <source>
        <dbReference type="ARBA" id="ARBA00022475"/>
    </source>
</evidence>
<dbReference type="RefSeq" id="WP_046515129.1">
    <property type="nucleotide sequence ID" value="NZ_LAYZ01000004.1"/>
</dbReference>
<dbReference type="PATRIC" id="fig|1432562.3.peg.1472"/>
<evidence type="ECO:0000256" key="2">
    <source>
        <dbReference type="ARBA" id="ARBA00006523"/>
    </source>
</evidence>
<feature type="domain" description="Major facilitator superfamily (MFS) profile" evidence="10">
    <location>
        <begin position="10"/>
        <end position="398"/>
    </location>
</feature>
<dbReference type="GO" id="GO:0005886">
    <property type="term" value="C:plasma membrane"/>
    <property type="evidence" value="ECO:0007669"/>
    <property type="project" value="UniProtKB-SubCell"/>
</dbReference>
<feature type="transmembrane region" description="Helical" evidence="9">
    <location>
        <begin position="12"/>
        <end position="35"/>
    </location>
</feature>
<keyword evidence="3" id="KW-0813">Transport</keyword>
<dbReference type="Proteomes" id="UP000034287">
    <property type="component" value="Unassembled WGS sequence"/>
</dbReference>
<keyword evidence="5 11" id="KW-0762">Sugar transport</keyword>
<feature type="transmembrane region" description="Helical" evidence="9">
    <location>
        <begin position="104"/>
        <end position="122"/>
    </location>
</feature>
<feature type="transmembrane region" description="Helical" evidence="9">
    <location>
        <begin position="259"/>
        <end position="279"/>
    </location>
</feature>
<accession>A0A0M2SNS0</accession>
<feature type="transmembrane region" description="Helical" evidence="9">
    <location>
        <begin position="374"/>
        <end position="392"/>
    </location>
</feature>
<feature type="transmembrane region" description="Helical" evidence="9">
    <location>
        <begin position="78"/>
        <end position="98"/>
    </location>
</feature>
<dbReference type="InterPro" id="IPR036259">
    <property type="entry name" value="MFS_trans_sf"/>
</dbReference>
<dbReference type="InterPro" id="IPR011701">
    <property type="entry name" value="MFS"/>
</dbReference>
<protein>
    <submittedName>
        <fullName evidence="11">MFS sugar transporter</fullName>
    </submittedName>
</protein>
<comment type="subcellular location">
    <subcellularLocation>
        <location evidence="1">Cell membrane</location>
        <topology evidence="1">Multi-pass membrane protein</topology>
    </subcellularLocation>
</comment>
<evidence type="ECO:0000256" key="1">
    <source>
        <dbReference type="ARBA" id="ARBA00004651"/>
    </source>
</evidence>
<evidence type="ECO:0000256" key="8">
    <source>
        <dbReference type="ARBA" id="ARBA00023136"/>
    </source>
</evidence>
<feature type="transmembrane region" description="Helical" evidence="9">
    <location>
        <begin position="143"/>
        <end position="165"/>
    </location>
</feature>
<dbReference type="EMBL" id="LAYZ01000004">
    <property type="protein sequence ID" value="KKK34542.1"/>
    <property type="molecule type" value="Genomic_DNA"/>
</dbReference>
<dbReference type="GO" id="GO:0022857">
    <property type="term" value="F:transmembrane transporter activity"/>
    <property type="evidence" value="ECO:0007669"/>
    <property type="project" value="InterPro"/>
</dbReference>
<evidence type="ECO:0000256" key="5">
    <source>
        <dbReference type="ARBA" id="ARBA00022597"/>
    </source>
</evidence>
<comment type="similarity">
    <text evidence="2">Belongs to the major facilitator superfamily. Set transporter family.</text>
</comment>
<organism evidence="11 12">
    <name type="scientific">Salinicoccus sediminis</name>
    <dbReference type="NCBI Taxonomy" id="1432562"/>
    <lineage>
        <taxon>Bacteria</taxon>
        <taxon>Bacillati</taxon>
        <taxon>Bacillota</taxon>
        <taxon>Bacilli</taxon>
        <taxon>Bacillales</taxon>
        <taxon>Staphylococcaceae</taxon>
        <taxon>Salinicoccus</taxon>
    </lineage>
</organism>
<keyword evidence="8 9" id="KW-0472">Membrane</keyword>